<dbReference type="GO" id="GO:0004519">
    <property type="term" value="F:endonuclease activity"/>
    <property type="evidence" value="ECO:0007669"/>
    <property type="project" value="UniProtKB-KW"/>
</dbReference>
<dbReference type="Pfam" id="PF05685">
    <property type="entry name" value="Uma2"/>
    <property type="match status" value="1"/>
</dbReference>
<dbReference type="Gene3D" id="3.90.1570.10">
    <property type="entry name" value="tt1808, chain A"/>
    <property type="match status" value="1"/>
</dbReference>
<dbReference type="RefSeq" id="WP_093429131.1">
    <property type="nucleotide sequence ID" value="NZ_FOMJ01000011.1"/>
</dbReference>
<evidence type="ECO:0000313" key="3">
    <source>
        <dbReference type="Proteomes" id="UP000198611"/>
    </source>
</evidence>
<dbReference type="PANTHER" id="PTHR35400">
    <property type="entry name" value="SLR1083 PROTEIN"/>
    <property type="match status" value="1"/>
</dbReference>
<keyword evidence="2" id="KW-0540">Nuclease</keyword>
<keyword evidence="2" id="KW-0378">Hydrolase</keyword>
<feature type="domain" description="Putative restriction endonuclease" evidence="1">
    <location>
        <begin position="18"/>
        <end position="177"/>
    </location>
</feature>
<dbReference type="OrthoDB" id="5796056at2"/>
<dbReference type="CDD" id="cd06260">
    <property type="entry name" value="DUF820-like"/>
    <property type="match status" value="1"/>
</dbReference>
<evidence type="ECO:0000259" key="1">
    <source>
        <dbReference type="Pfam" id="PF05685"/>
    </source>
</evidence>
<dbReference type="AlphaFoldDB" id="A0A1I1W4K0"/>
<evidence type="ECO:0000313" key="2">
    <source>
        <dbReference type="EMBL" id="SFD88253.1"/>
    </source>
</evidence>
<keyword evidence="3" id="KW-1185">Reference proteome</keyword>
<dbReference type="SUPFAM" id="SSF52980">
    <property type="entry name" value="Restriction endonuclease-like"/>
    <property type="match status" value="1"/>
</dbReference>
<dbReference type="PANTHER" id="PTHR35400:SF3">
    <property type="entry name" value="SLL1072 PROTEIN"/>
    <property type="match status" value="1"/>
</dbReference>
<dbReference type="InterPro" id="IPR008538">
    <property type="entry name" value="Uma2"/>
</dbReference>
<reference evidence="2 3" key="1">
    <citation type="submission" date="2016-10" db="EMBL/GenBank/DDBJ databases">
        <authorList>
            <person name="de Groot N.N."/>
        </authorList>
    </citation>
    <scope>NUCLEOTIDE SEQUENCE [LARGE SCALE GENOMIC DNA]</scope>
    <source>
        <strain evidence="2 3">HL3</strain>
    </source>
</reference>
<dbReference type="InterPro" id="IPR011335">
    <property type="entry name" value="Restrct_endonuc-II-like"/>
</dbReference>
<gene>
    <name evidence="2" type="ORF">SAMN05660831_02521</name>
</gene>
<accession>A0A1I1W4K0</accession>
<organism evidence="2 3">
    <name type="scientific">Thiohalospira halophila DSM 15071</name>
    <dbReference type="NCBI Taxonomy" id="1123397"/>
    <lineage>
        <taxon>Bacteria</taxon>
        <taxon>Pseudomonadati</taxon>
        <taxon>Pseudomonadota</taxon>
        <taxon>Gammaproteobacteria</taxon>
        <taxon>Thiohalospirales</taxon>
        <taxon>Thiohalospiraceae</taxon>
        <taxon>Thiohalospira</taxon>
    </lineage>
</organism>
<dbReference type="STRING" id="1123397.SAMN05660831_02521"/>
<keyword evidence="2" id="KW-0255">Endonuclease</keyword>
<sequence length="198" mass="21302">MTAEAVEVPEARRHRFSVEDYQRMVEAGVFGEDQRLELVQGEVLERAPIGSWHAAVVDWLNRRFWNCAGGAAHVRVQNPVALPPDSEPQPDLALLAPRADGYASAHPGPEAVRLLVEVAEASSSFDLGPKAALYAATGIPEYWVVDGATGELVVHRRPADGRWGEIRRPALGEAVNPVHLPECALCPGDLPPRPGSGG</sequence>
<dbReference type="InterPro" id="IPR012296">
    <property type="entry name" value="Nuclease_put_TT1808"/>
</dbReference>
<dbReference type="Proteomes" id="UP000198611">
    <property type="component" value="Unassembled WGS sequence"/>
</dbReference>
<protein>
    <submittedName>
        <fullName evidence="2">Endonuclease, Uma2 family (Restriction endonuclease fold)</fullName>
    </submittedName>
</protein>
<proteinExistence type="predicted"/>
<dbReference type="EMBL" id="FOMJ01000011">
    <property type="protein sequence ID" value="SFD88253.1"/>
    <property type="molecule type" value="Genomic_DNA"/>
</dbReference>
<name>A0A1I1W4K0_9GAMM</name>